<keyword evidence="11" id="KW-1133">Transmembrane helix</keyword>
<dbReference type="InterPro" id="IPR003661">
    <property type="entry name" value="HisK_dim/P_dom"/>
</dbReference>
<dbReference type="EC" id="2.7.13.3" evidence="3"/>
<dbReference type="SUPFAM" id="SSF52172">
    <property type="entry name" value="CheY-like"/>
    <property type="match status" value="2"/>
</dbReference>
<evidence type="ECO:0000256" key="7">
    <source>
        <dbReference type="ARBA" id="ARBA00022692"/>
    </source>
</evidence>
<evidence type="ECO:0000313" key="20">
    <source>
        <dbReference type="EMBL" id="KYO52470.1"/>
    </source>
</evidence>
<feature type="domain" description="Response regulatory" evidence="17">
    <location>
        <begin position="1233"/>
        <end position="1353"/>
    </location>
</feature>
<dbReference type="CDD" id="cd01007">
    <property type="entry name" value="PBP2_BvgS_HisK_like"/>
    <property type="match status" value="1"/>
</dbReference>
<dbReference type="FunFam" id="1.10.287.130:FF:000003">
    <property type="entry name" value="Histidine kinase"/>
    <property type="match status" value="1"/>
</dbReference>
<dbReference type="InterPro" id="IPR036890">
    <property type="entry name" value="HATPase_C_sf"/>
</dbReference>
<dbReference type="SMART" id="SM00387">
    <property type="entry name" value="HATPase_c"/>
    <property type="match status" value="1"/>
</dbReference>
<dbReference type="GO" id="GO:0005886">
    <property type="term" value="C:plasma membrane"/>
    <property type="evidence" value="ECO:0007669"/>
    <property type="project" value="UniProtKB-SubCell"/>
</dbReference>
<evidence type="ECO:0000256" key="9">
    <source>
        <dbReference type="ARBA" id="ARBA00022777"/>
    </source>
</evidence>
<dbReference type="Pfam" id="PF12860">
    <property type="entry name" value="PAS_7"/>
    <property type="match status" value="1"/>
</dbReference>
<feature type="domain" description="Response regulatory" evidence="17">
    <location>
        <begin position="1085"/>
        <end position="1210"/>
    </location>
</feature>
<dbReference type="Proteomes" id="UP000075787">
    <property type="component" value="Unassembled WGS sequence"/>
</dbReference>
<dbReference type="PROSITE" id="PS50109">
    <property type="entry name" value="HIS_KIN"/>
    <property type="match status" value="1"/>
</dbReference>
<evidence type="ECO:0000256" key="3">
    <source>
        <dbReference type="ARBA" id="ARBA00012438"/>
    </source>
</evidence>
<dbReference type="SMART" id="SM00388">
    <property type="entry name" value="HisKA"/>
    <property type="match status" value="1"/>
</dbReference>
<dbReference type="Gene3D" id="3.40.190.10">
    <property type="entry name" value="Periplasmic binding protein-like II"/>
    <property type="match status" value="4"/>
</dbReference>
<dbReference type="Gene3D" id="3.30.565.10">
    <property type="entry name" value="Histidine kinase-like ATPase, C-terminal domain"/>
    <property type="match status" value="1"/>
</dbReference>
<dbReference type="InterPro" id="IPR001638">
    <property type="entry name" value="Solute-binding_3/MltF_N"/>
</dbReference>
<dbReference type="Pfam" id="PF01627">
    <property type="entry name" value="Hpt"/>
    <property type="match status" value="1"/>
</dbReference>
<dbReference type="FunFam" id="3.30.565.10:FF:000010">
    <property type="entry name" value="Sensor histidine kinase RcsC"/>
    <property type="match status" value="1"/>
</dbReference>
<dbReference type="PROSITE" id="PS50894">
    <property type="entry name" value="HPT"/>
    <property type="match status" value="1"/>
</dbReference>
<feature type="domain" description="Histidine kinase" evidence="16">
    <location>
        <begin position="846"/>
        <end position="1067"/>
    </location>
</feature>
<sequence length="1577" mass="166569">MSVRGVILSLVVVLLCIVGRQGQAVDANAGAAEPVLDPAQQAWLAAYGPVTFGVVEAGWPPYDSVTADGSWEGMSADYVAAVARAVGARIREVRFPDWNAAITALSAGQIDALASMNRTPAREAAMSFTTAYVTSRAVIVSPRDRLPPTSLDDLAGETVAMERGYATTEHLAAGYPAIRLALVADTAAALDMVASGQAAAYVGEMAAASWIIRHRRLDGLQIGAVTDLNTGALSIAVTRNLPPLTGILSAGIHALTPEQHREIRGRWLSSVAVGMLDVARPRLDDRQSDWIARHRVLTVAATRATAPLGFIDRNGHHAGIAADVLDHIATATGFTIDLVPADSPAEARRLLYEGRVDAVASLGHLREVEDGIVFPVAHARTPWVLVDRIDTKPIQAAGDLFGRRVAVVDGSAVAAAVKGIAPGLVVTRWPTAEAALKAVAGGAADVAAAELAVASWEIRRLGLGNLKLTGLPGGNDVVFGLAVLADSHMLAGILRVAGADLDTGTLNAITARWQEGRFEQRLDLSVVLPWILPPAAAILAALAIFGIWNRRLKAEVAERARAEEESAEATARLRMILDLLPGAVYLIGPDGRLRFVNPGFASLFGVPADLARPGMAMMDVVRRFATEGVYGPTDDPEAVARRRWDAFLGAPSTGTLATFLTLPDGRSVNVVRSPSTADGVLCVATDVTDRVRAERALEASEATLRGIIASAFDAIVMIDSHEHVLLWNPAAEQLFGYAAADAVGRNVHDLITPDRHRAALRAGAAHAMADSGDTPWTRTREIEARRADGTELPVEFSLSAFRLHGAWHGVVFVRDITPRRRAAGELARARDLAEQASRLKSDFLANMSHEIRTPMNAVIGMTHLALKTDLTPRQRDYLQKIQGAADGLLGIINDILDFSKIENGRLELEAVDFRLDDVLGNLATVIGHRAEEKRLEFIFDVAPDVPGTLLGDPLRLGQVLINLAGNAVKFTEAGEVVVSVRLVTSDADGHRLRFAVRDTGIGMTPDQMSHLFEPFTQADGSITRRYGGTGLGLSISRRLVRMMDGEVTVESTPGVGSVFTFDAAFGRSRARWSRITARPDLRGLHVLVIDDNPLARQVLTGMLEGMAFRVVAVPSGEAGLEALARGREVEDPYGLVLLDWRLGAGLDGLATAGLIGQAAAEAGAPVPPIVMITAFGRDDLRQSAEAAGIRAVLGKPFNASTLFDTIMHVFDDGGGDDLRATTAQLLPDLRGGRVLLVEDNALNQQVALELLEAAGLVVDVETDGRAALDRLVAGPRPPVHDLVLMDLQMPVMDGYEATRAIRATPGLADLPIVAMTAHALAEERQRCLEAGMNDCVTKPVDPERLMAVVAGFVRPGGDLAGLLPVLPAPRDLAALPPLAGIEVEAALRRLAGNARLYRDLLLRLLADHADAAGRIRAALGSGDAAEARMIAHALAGVAGNLGVTTLADAARRMEAALTTPEDDPEAAVAALESAFDAAAEVIRPLAGLEDAEPDPPPPADAAAVARAHDALARLAALLRDSDGAAVDLFEAERGTLAAILPPAMLAALGGRIDAFDFDGASTLIAGTLIDGTLEADE</sequence>
<dbReference type="InterPro" id="IPR005467">
    <property type="entry name" value="His_kinase_dom"/>
</dbReference>
<dbReference type="Pfam" id="PF02518">
    <property type="entry name" value="HATPase_c"/>
    <property type="match status" value="1"/>
</dbReference>
<dbReference type="CDD" id="cd00082">
    <property type="entry name" value="HisKA"/>
    <property type="match status" value="1"/>
</dbReference>
<feature type="domain" description="PAS" evidence="18">
    <location>
        <begin position="569"/>
        <end position="605"/>
    </location>
</feature>
<dbReference type="PROSITE" id="PS50110">
    <property type="entry name" value="RESPONSE_REGULATORY"/>
    <property type="match status" value="2"/>
</dbReference>
<dbReference type="SMART" id="SM00062">
    <property type="entry name" value="PBPb"/>
    <property type="match status" value="2"/>
</dbReference>
<keyword evidence="7" id="KW-0812">Transmembrane</keyword>
<dbReference type="PROSITE" id="PS50112">
    <property type="entry name" value="PAS"/>
    <property type="match status" value="2"/>
</dbReference>
<evidence type="ECO:0000256" key="12">
    <source>
        <dbReference type="ARBA" id="ARBA00023012"/>
    </source>
</evidence>
<dbReference type="SUPFAM" id="SSF55874">
    <property type="entry name" value="ATPase domain of HSP90 chaperone/DNA topoisomerase II/histidine kinase"/>
    <property type="match status" value="1"/>
</dbReference>
<evidence type="ECO:0000313" key="21">
    <source>
        <dbReference type="Proteomes" id="UP000075787"/>
    </source>
</evidence>
<dbReference type="Gene3D" id="1.10.287.130">
    <property type="match status" value="1"/>
</dbReference>
<keyword evidence="4" id="KW-1003">Cell membrane</keyword>
<keyword evidence="8" id="KW-0547">Nucleotide-binding</keyword>
<dbReference type="CDD" id="cd16922">
    <property type="entry name" value="HATPase_EvgS-ArcB-TorS-like"/>
    <property type="match status" value="1"/>
</dbReference>
<keyword evidence="5 15" id="KW-0597">Phosphoprotein</keyword>
<feature type="modified residue" description="4-aspartylphosphate" evidence="15">
    <location>
        <position position="1139"/>
    </location>
</feature>
<feature type="domain" description="PAS" evidence="18">
    <location>
        <begin position="700"/>
        <end position="771"/>
    </location>
</feature>
<accession>A0A162KYS3</accession>
<protein>
    <recommendedName>
        <fullName evidence="3">histidine kinase</fullName>
        <ecNumber evidence="3">2.7.13.3</ecNumber>
    </recommendedName>
</protein>
<keyword evidence="6" id="KW-0808">Transferase</keyword>
<dbReference type="GeneID" id="97239257"/>
<dbReference type="GO" id="GO:0000155">
    <property type="term" value="F:phosphorelay sensor kinase activity"/>
    <property type="evidence" value="ECO:0007669"/>
    <property type="project" value="InterPro"/>
</dbReference>
<evidence type="ECO:0000256" key="1">
    <source>
        <dbReference type="ARBA" id="ARBA00000085"/>
    </source>
</evidence>
<dbReference type="InterPro" id="IPR036097">
    <property type="entry name" value="HisK_dim/P_sf"/>
</dbReference>
<dbReference type="RefSeq" id="WP_062764315.1">
    <property type="nucleotide sequence ID" value="NZ_CP121043.1"/>
</dbReference>
<dbReference type="Pfam" id="PF13426">
    <property type="entry name" value="PAS_9"/>
    <property type="match status" value="1"/>
</dbReference>
<feature type="domain" description="HPt" evidence="19">
    <location>
        <begin position="1393"/>
        <end position="1492"/>
    </location>
</feature>
<evidence type="ECO:0000259" key="19">
    <source>
        <dbReference type="PROSITE" id="PS50894"/>
    </source>
</evidence>
<evidence type="ECO:0000256" key="13">
    <source>
        <dbReference type="ARBA" id="ARBA00023136"/>
    </source>
</evidence>
<evidence type="ECO:0000259" key="16">
    <source>
        <dbReference type="PROSITE" id="PS50109"/>
    </source>
</evidence>
<dbReference type="SUPFAM" id="SSF47384">
    <property type="entry name" value="Homodimeric domain of signal transducing histidine kinase"/>
    <property type="match status" value="1"/>
</dbReference>
<comment type="subcellular location">
    <subcellularLocation>
        <location evidence="2">Cell membrane</location>
        <topology evidence="2">Multi-pass membrane protein</topology>
    </subcellularLocation>
</comment>
<keyword evidence="10" id="KW-0067">ATP-binding</keyword>
<organism evidence="20 21">
    <name type="scientific">Tistrella mobilis</name>
    <dbReference type="NCBI Taxonomy" id="171437"/>
    <lineage>
        <taxon>Bacteria</taxon>
        <taxon>Pseudomonadati</taxon>
        <taxon>Pseudomonadota</taxon>
        <taxon>Alphaproteobacteria</taxon>
        <taxon>Geminicoccales</taxon>
        <taxon>Geminicoccaceae</taxon>
        <taxon>Tistrella</taxon>
    </lineage>
</organism>
<dbReference type="PRINTS" id="PR00344">
    <property type="entry name" value="BCTRLSENSOR"/>
</dbReference>
<dbReference type="SUPFAM" id="SSF47226">
    <property type="entry name" value="Histidine-containing phosphotransfer domain, HPT domain"/>
    <property type="match status" value="1"/>
</dbReference>
<dbReference type="InterPro" id="IPR008207">
    <property type="entry name" value="Sig_transdc_His_kin_Hpt_dom"/>
</dbReference>
<dbReference type="SUPFAM" id="SSF53850">
    <property type="entry name" value="Periplasmic binding protein-like II"/>
    <property type="match status" value="2"/>
</dbReference>
<evidence type="ECO:0000256" key="4">
    <source>
        <dbReference type="ARBA" id="ARBA00022475"/>
    </source>
</evidence>
<dbReference type="InterPro" id="IPR011006">
    <property type="entry name" value="CheY-like_superfamily"/>
</dbReference>
<evidence type="ECO:0000256" key="11">
    <source>
        <dbReference type="ARBA" id="ARBA00022989"/>
    </source>
</evidence>
<name>A0A162KYS3_9PROT</name>
<keyword evidence="9" id="KW-0418">Kinase</keyword>
<dbReference type="SUPFAM" id="SSF55785">
    <property type="entry name" value="PYP-like sensor domain (PAS domain)"/>
    <property type="match status" value="2"/>
</dbReference>
<evidence type="ECO:0000256" key="5">
    <source>
        <dbReference type="ARBA" id="ARBA00022553"/>
    </source>
</evidence>
<dbReference type="SMART" id="SM00091">
    <property type="entry name" value="PAS"/>
    <property type="match status" value="2"/>
</dbReference>
<dbReference type="InterPro" id="IPR003594">
    <property type="entry name" value="HATPase_dom"/>
</dbReference>
<dbReference type="InterPro" id="IPR004358">
    <property type="entry name" value="Sig_transdc_His_kin-like_C"/>
</dbReference>
<dbReference type="SMART" id="SM00448">
    <property type="entry name" value="REC"/>
    <property type="match status" value="2"/>
</dbReference>
<dbReference type="CDD" id="cd17546">
    <property type="entry name" value="REC_hyHK_CKI1_RcsC-like"/>
    <property type="match status" value="2"/>
</dbReference>
<dbReference type="CDD" id="cd00130">
    <property type="entry name" value="PAS"/>
    <property type="match status" value="1"/>
</dbReference>
<evidence type="ECO:0000256" key="6">
    <source>
        <dbReference type="ARBA" id="ARBA00022679"/>
    </source>
</evidence>
<evidence type="ECO:0000256" key="8">
    <source>
        <dbReference type="ARBA" id="ARBA00022741"/>
    </source>
</evidence>
<dbReference type="InterPro" id="IPR035965">
    <property type="entry name" value="PAS-like_dom_sf"/>
</dbReference>
<evidence type="ECO:0000256" key="2">
    <source>
        <dbReference type="ARBA" id="ARBA00004651"/>
    </source>
</evidence>
<dbReference type="PANTHER" id="PTHR45339:SF1">
    <property type="entry name" value="HYBRID SIGNAL TRANSDUCTION HISTIDINE KINASE J"/>
    <property type="match status" value="1"/>
</dbReference>
<evidence type="ECO:0000256" key="10">
    <source>
        <dbReference type="ARBA" id="ARBA00022840"/>
    </source>
</evidence>
<dbReference type="PANTHER" id="PTHR45339">
    <property type="entry name" value="HYBRID SIGNAL TRANSDUCTION HISTIDINE KINASE J"/>
    <property type="match status" value="1"/>
</dbReference>
<proteinExistence type="predicted"/>
<evidence type="ECO:0000256" key="14">
    <source>
        <dbReference type="PROSITE-ProRule" id="PRU00110"/>
    </source>
</evidence>
<dbReference type="InterPro" id="IPR036641">
    <property type="entry name" value="HPT_dom_sf"/>
</dbReference>
<feature type="modified residue" description="4-aspartylphosphate" evidence="15">
    <location>
        <position position="1286"/>
    </location>
</feature>
<dbReference type="Pfam" id="PF00512">
    <property type="entry name" value="HisKA"/>
    <property type="match status" value="1"/>
</dbReference>
<gene>
    <name evidence="20" type="ORF">AUP44_05690</name>
</gene>
<reference evidence="20 21" key="1">
    <citation type="submission" date="2015-12" db="EMBL/GenBank/DDBJ databases">
        <title>Genome sequence of Tistrella mobilis MCCC 1A02139.</title>
        <authorList>
            <person name="Lu L."/>
            <person name="Lai Q."/>
            <person name="Shao Z."/>
            <person name="Qian P."/>
        </authorList>
    </citation>
    <scope>NUCLEOTIDE SEQUENCE [LARGE SCALE GENOMIC DNA]</scope>
    <source>
        <strain evidence="20 21">MCCC 1A02139</strain>
    </source>
</reference>
<dbReference type="InterPro" id="IPR001789">
    <property type="entry name" value="Sig_transdc_resp-reg_receiver"/>
</dbReference>
<keyword evidence="13" id="KW-0472">Membrane</keyword>
<dbReference type="Gene3D" id="3.30.450.20">
    <property type="entry name" value="PAS domain"/>
    <property type="match status" value="2"/>
</dbReference>
<keyword evidence="12" id="KW-0902">Two-component regulatory system</keyword>
<evidence type="ECO:0000256" key="15">
    <source>
        <dbReference type="PROSITE-ProRule" id="PRU00169"/>
    </source>
</evidence>
<dbReference type="Pfam" id="PF00072">
    <property type="entry name" value="Response_reg"/>
    <property type="match status" value="2"/>
</dbReference>
<dbReference type="InterPro" id="IPR000014">
    <property type="entry name" value="PAS"/>
</dbReference>
<evidence type="ECO:0000259" key="18">
    <source>
        <dbReference type="PROSITE" id="PS50112"/>
    </source>
</evidence>
<dbReference type="GO" id="GO:0005524">
    <property type="term" value="F:ATP binding"/>
    <property type="evidence" value="ECO:0007669"/>
    <property type="project" value="UniProtKB-KW"/>
</dbReference>
<dbReference type="Pfam" id="PF00497">
    <property type="entry name" value="SBP_bac_3"/>
    <property type="match status" value="2"/>
</dbReference>
<dbReference type="Gene3D" id="3.40.50.2300">
    <property type="match status" value="2"/>
</dbReference>
<dbReference type="OrthoDB" id="9801651at2"/>
<dbReference type="EMBL" id="LPZR01000156">
    <property type="protein sequence ID" value="KYO52470.1"/>
    <property type="molecule type" value="Genomic_DNA"/>
</dbReference>
<comment type="caution">
    <text evidence="20">The sequence shown here is derived from an EMBL/GenBank/DDBJ whole genome shotgun (WGS) entry which is preliminary data.</text>
</comment>
<feature type="modified residue" description="Phosphohistidine" evidence="14">
    <location>
        <position position="1432"/>
    </location>
</feature>
<dbReference type="Gene3D" id="1.20.120.160">
    <property type="entry name" value="HPT domain"/>
    <property type="match status" value="1"/>
</dbReference>
<dbReference type="NCBIfam" id="TIGR00229">
    <property type="entry name" value="sensory_box"/>
    <property type="match status" value="1"/>
</dbReference>
<comment type="catalytic activity">
    <reaction evidence="1">
        <text>ATP + protein L-histidine = ADP + protein N-phospho-L-histidine.</text>
        <dbReference type="EC" id="2.7.13.3"/>
    </reaction>
</comment>
<evidence type="ECO:0000259" key="17">
    <source>
        <dbReference type="PROSITE" id="PS50110"/>
    </source>
</evidence>